<keyword evidence="3" id="KW-1185">Reference proteome</keyword>
<sequence length="138" mass="15054">MASLSCKASAPSSRPAPTPAGPLPQWRIAAYQEATQYKVVRWLEDELKVALWVDLSLTGDYFLRGATWAAATTLQEIAAGQPRGIVLVRRSPPGRACCWDIPPPFPWTQCWSTLPSPLRKDVTTTPDTDAASPTARCC</sequence>
<accession>A0A8J5CM97</accession>
<evidence type="ECO:0000313" key="3">
    <source>
        <dbReference type="Proteomes" id="UP000770661"/>
    </source>
</evidence>
<feature type="compositionally biased region" description="Low complexity" evidence="1">
    <location>
        <begin position="1"/>
        <end position="13"/>
    </location>
</feature>
<dbReference type="EMBL" id="JACEEZ010019506">
    <property type="protein sequence ID" value="KAG0715639.1"/>
    <property type="molecule type" value="Genomic_DNA"/>
</dbReference>
<protein>
    <submittedName>
        <fullName evidence="2">Uncharacterized protein</fullName>
    </submittedName>
</protein>
<comment type="caution">
    <text evidence="2">The sequence shown here is derived from an EMBL/GenBank/DDBJ whole genome shotgun (WGS) entry which is preliminary data.</text>
</comment>
<reference evidence="2" key="1">
    <citation type="submission" date="2020-07" db="EMBL/GenBank/DDBJ databases">
        <title>The High-quality genome of the commercially important snow crab, Chionoecetes opilio.</title>
        <authorList>
            <person name="Jeong J.-H."/>
            <person name="Ryu S."/>
        </authorList>
    </citation>
    <scope>NUCLEOTIDE SEQUENCE</scope>
    <source>
        <strain evidence="2">MADBK_172401_WGS</strain>
        <tissue evidence="2">Digestive gland</tissue>
    </source>
</reference>
<name>A0A8J5CM97_CHIOP</name>
<gene>
    <name evidence="2" type="ORF">GWK47_011470</name>
</gene>
<dbReference type="AlphaFoldDB" id="A0A8J5CM97"/>
<evidence type="ECO:0000256" key="1">
    <source>
        <dbReference type="SAM" id="MobiDB-lite"/>
    </source>
</evidence>
<dbReference type="Proteomes" id="UP000770661">
    <property type="component" value="Unassembled WGS sequence"/>
</dbReference>
<feature type="region of interest" description="Disordered" evidence="1">
    <location>
        <begin position="1"/>
        <end position="21"/>
    </location>
</feature>
<organism evidence="2 3">
    <name type="scientific">Chionoecetes opilio</name>
    <name type="common">Atlantic snow crab</name>
    <name type="synonym">Cancer opilio</name>
    <dbReference type="NCBI Taxonomy" id="41210"/>
    <lineage>
        <taxon>Eukaryota</taxon>
        <taxon>Metazoa</taxon>
        <taxon>Ecdysozoa</taxon>
        <taxon>Arthropoda</taxon>
        <taxon>Crustacea</taxon>
        <taxon>Multicrustacea</taxon>
        <taxon>Malacostraca</taxon>
        <taxon>Eumalacostraca</taxon>
        <taxon>Eucarida</taxon>
        <taxon>Decapoda</taxon>
        <taxon>Pleocyemata</taxon>
        <taxon>Brachyura</taxon>
        <taxon>Eubrachyura</taxon>
        <taxon>Majoidea</taxon>
        <taxon>Majidae</taxon>
        <taxon>Chionoecetes</taxon>
    </lineage>
</organism>
<proteinExistence type="predicted"/>
<evidence type="ECO:0000313" key="2">
    <source>
        <dbReference type="EMBL" id="KAG0715639.1"/>
    </source>
</evidence>